<accession>A0A1C7MIP6</accession>
<proteinExistence type="predicted"/>
<feature type="region of interest" description="Disordered" evidence="1">
    <location>
        <begin position="89"/>
        <end position="113"/>
    </location>
</feature>
<comment type="caution">
    <text evidence="2">The sequence shown here is derived from an EMBL/GenBank/DDBJ whole genome shotgun (WGS) entry which is preliminary data.</text>
</comment>
<evidence type="ECO:0000313" key="3">
    <source>
        <dbReference type="Proteomes" id="UP000092993"/>
    </source>
</evidence>
<evidence type="ECO:0000313" key="2">
    <source>
        <dbReference type="EMBL" id="OBZ76236.1"/>
    </source>
</evidence>
<feature type="compositionally biased region" description="Acidic residues" evidence="1">
    <location>
        <begin position="102"/>
        <end position="113"/>
    </location>
</feature>
<gene>
    <name evidence="2" type="ORF">A0H81_03947</name>
</gene>
<evidence type="ECO:0000256" key="1">
    <source>
        <dbReference type="SAM" id="MobiDB-lite"/>
    </source>
</evidence>
<name>A0A1C7MIP6_GRIFR</name>
<sequence length="113" mass="12640">MHKSIITTAAPADDLWAKAGLLSPEVKRREVEQSDKVKTISATPHAKRIYGDIIMEKASATPKARTFRLLDRPSNMMMVGVSPIRSPIGKAEREARRRAMAEEADDFDDDEDM</sequence>
<protein>
    <submittedName>
        <fullName evidence="2">Uncharacterized protein</fullName>
    </submittedName>
</protein>
<reference evidence="2 3" key="1">
    <citation type="submission" date="2016-03" db="EMBL/GenBank/DDBJ databases">
        <title>Whole genome sequencing of Grifola frondosa 9006-11.</title>
        <authorList>
            <person name="Min B."/>
            <person name="Park H."/>
            <person name="Kim J.-G."/>
            <person name="Cho H."/>
            <person name="Oh Y.-L."/>
            <person name="Kong W.-S."/>
            <person name="Choi I.-G."/>
        </authorList>
    </citation>
    <scope>NUCLEOTIDE SEQUENCE [LARGE SCALE GENOMIC DNA]</scope>
    <source>
        <strain evidence="2 3">9006-11</strain>
    </source>
</reference>
<dbReference type="Proteomes" id="UP000092993">
    <property type="component" value="Unassembled WGS sequence"/>
</dbReference>
<feature type="compositionally biased region" description="Basic and acidic residues" evidence="1">
    <location>
        <begin position="90"/>
        <end position="101"/>
    </location>
</feature>
<dbReference type="EMBL" id="LUGG01000003">
    <property type="protein sequence ID" value="OBZ76236.1"/>
    <property type="molecule type" value="Genomic_DNA"/>
</dbReference>
<keyword evidence="3" id="KW-1185">Reference proteome</keyword>
<dbReference type="AlphaFoldDB" id="A0A1C7MIP6"/>
<organism evidence="2 3">
    <name type="scientific">Grifola frondosa</name>
    <name type="common">Maitake</name>
    <name type="synonym">Polyporus frondosus</name>
    <dbReference type="NCBI Taxonomy" id="5627"/>
    <lineage>
        <taxon>Eukaryota</taxon>
        <taxon>Fungi</taxon>
        <taxon>Dikarya</taxon>
        <taxon>Basidiomycota</taxon>
        <taxon>Agaricomycotina</taxon>
        <taxon>Agaricomycetes</taxon>
        <taxon>Polyporales</taxon>
        <taxon>Grifolaceae</taxon>
        <taxon>Grifola</taxon>
    </lineage>
</organism>